<dbReference type="InterPro" id="IPR002878">
    <property type="entry name" value="ChsH2_C"/>
</dbReference>
<name>A0A1M6J2W3_9BRAD</name>
<dbReference type="PANTHER" id="PTHR34075">
    <property type="entry name" value="BLR3430 PROTEIN"/>
    <property type="match status" value="1"/>
</dbReference>
<feature type="domain" description="ChsH2 C-terminal OB-fold" evidence="1">
    <location>
        <begin position="42"/>
        <end position="101"/>
    </location>
</feature>
<dbReference type="InterPro" id="IPR052513">
    <property type="entry name" value="Thioester_dehydratase-like"/>
</dbReference>
<dbReference type="OrthoDB" id="7871482at2"/>
<dbReference type="InterPro" id="IPR012340">
    <property type="entry name" value="NA-bd_OB-fold"/>
</dbReference>
<dbReference type="EMBL" id="LT670844">
    <property type="protein sequence ID" value="SHJ41065.1"/>
    <property type="molecule type" value="Genomic_DNA"/>
</dbReference>
<dbReference type="Proteomes" id="UP000189935">
    <property type="component" value="Chromosome I"/>
</dbReference>
<accession>A0A1M6J2W3</accession>
<evidence type="ECO:0000313" key="4">
    <source>
        <dbReference type="Proteomes" id="UP000189935"/>
    </source>
</evidence>
<dbReference type="RefSeq" id="WP_079536624.1">
    <property type="nucleotide sequence ID" value="NZ_LT670844.1"/>
</dbReference>
<protein>
    <submittedName>
        <fullName evidence="3">Rubredoxin-like zinc ribbon domain</fullName>
    </submittedName>
</protein>
<dbReference type="InterPro" id="IPR022002">
    <property type="entry name" value="ChsH2_Znr"/>
</dbReference>
<evidence type="ECO:0000259" key="1">
    <source>
        <dbReference type="Pfam" id="PF01796"/>
    </source>
</evidence>
<dbReference type="SUPFAM" id="SSF50249">
    <property type="entry name" value="Nucleic acid-binding proteins"/>
    <property type="match status" value="1"/>
</dbReference>
<dbReference type="Pfam" id="PF01796">
    <property type="entry name" value="OB_ChsH2_C"/>
    <property type="match status" value="1"/>
</dbReference>
<sequence>MSGDWTTGTEAIVYQSCAACGAIQYFRRTFCVGCGAPDPVEKRASGEGTVYAASLVCRAATPQTRAHIPYNIVLIDTREGFRMMAHGDNDLAIGDEVTARFAQFAGHLVPYFEKAKS</sequence>
<feature type="domain" description="ChsH2 rubredoxin-like zinc ribbon" evidence="2">
    <location>
        <begin position="12"/>
        <end position="38"/>
    </location>
</feature>
<dbReference type="AlphaFoldDB" id="A0A1M6J2W3"/>
<dbReference type="PANTHER" id="PTHR34075:SF5">
    <property type="entry name" value="BLR3430 PROTEIN"/>
    <property type="match status" value="1"/>
</dbReference>
<proteinExistence type="predicted"/>
<reference evidence="3 4" key="1">
    <citation type="submission" date="2016-11" db="EMBL/GenBank/DDBJ databases">
        <authorList>
            <person name="Jaros S."/>
            <person name="Januszkiewicz K."/>
            <person name="Wedrychowicz H."/>
        </authorList>
    </citation>
    <scope>NUCLEOTIDE SEQUENCE [LARGE SCALE GENOMIC DNA]</scope>
    <source>
        <strain evidence="3 4">GAS499</strain>
    </source>
</reference>
<gene>
    <name evidence="3" type="ORF">SAMN05444159_0543</name>
</gene>
<dbReference type="Pfam" id="PF12172">
    <property type="entry name" value="zf-ChsH2"/>
    <property type="match status" value="1"/>
</dbReference>
<organism evidence="3 4">
    <name type="scientific">Bradyrhizobium lablabi</name>
    <dbReference type="NCBI Taxonomy" id="722472"/>
    <lineage>
        <taxon>Bacteria</taxon>
        <taxon>Pseudomonadati</taxon>
        <taxon>Pseudomonadota</taxon>
        <taxon>Alphaproteobacteria</taxon>
        <taxon>Hyphomicrobiales</taxon>
        <taxon>Nitrobacteraceae</taxon>
        <taxon>Bradyrhizobium</taxon>
    </lineage>
</organism>
<evidence type="ECO:0000259" key="2">
    <source>
        <dbReference type="Pfam" id="PF12172"/>
    </source>
</evidence>
<evidence type="ECO:0000313" key="3">
    <source>
        <dbReference type="EMBL" id="SHJ41065.1"/>
    </source>
</evidence>